<accession>A0A183SBI0</accession>
<sequence length="47" mass="5340">LVRMTKLGEMEPQQIFRSRFQSTSIRESIIPTRCVVGAYELSPLSAI</sequence>
<evidence type="ECO:0000313" key="1">
    <source>
        <dbReference type="WBParaSite" id="SSLN_0000163801-mRNA-1"/>
    </source>
</evidence>
<dbReference type="WBParaSite" id="SSLN_0000163801-mRNA-1">
    <property type="protein sequence ID" value="SSLN_0000163801-mRNA-1"/>
    <property type="gene ID" value="SSLN_0000163801"/>
</dbReference>
<dbReference type="AlphaFoldDB" id="A0A183SBI0"/>
<reference evidence="1" key="1">
    <citation type="submission" date="2016-06" db="UniProtKB">
        <authorList>
            <consortium name="WormBaseParasite"/>
        </authorList>
    </citation>
    <scope>IDENTIFICATION</scope>
</reference>
<proteinExistence type="predicted"/>
<organism evidence="1">
    <name type="scientific">Schistocephalus solidus</name>
    <name type="common">Tapeworm</name>
    <dbReference type="NCBI Taxonomy" id="70667"/>
    <lineage>
        <taxon>Eukaryota</taxon>
        <taxon>Metazoa</taxon>
        <taxon>Spiralia</taxon>
        <taxon>Lophotrochozoa</taxon>
        <taxon>Platyhelminthes</taxon>
        <taxon>Cestoda</taxon>
        <taxon>Eucestoda</taxon>
        <taxon>Diphyllobothriidea</taxon>
        <taxon>Diphyllobothriidae</taxon>
        <taxon>Schistocephalus</taxon>
    </lineage>
</organism>
<protein>
    <submittedName>
        <fullName evidence="1">Polymerase</fullName>
    </submittedName>
</protein>
<name>A0A183SBI0_SCHSO</name>